<proteinExistence type="predicted"/>
<protein>
    <submittedName>
        <fullName evidence="2">I78 family peptidase inhibitor</fullName>
    </submittedName>
</protein>
<feature type="chain" id="PRO_5046008228" evidence="1">
    <location>
        <begin position="24"/>
        <end position="101"/>
    </location>
</feature>
<evidence type="ECO:0000256" key="1">
    <source>
        <dbReference type="SAM" id="SignalP"/>
    </source>
</evidence>
<comment type="caution">
    <text evidence="2">The sequence shown here is derived from an EMBL/GenBank/DDBJ whole genome shotgun (WGS) entry which is preliminary data.</text>
</comment>
<reference evidence="3" key="1">
    <citation type="journal article" date="2019" name="Int. J. Syst. Evol. Microbiol.">
        <title>The Global Catalogue of Microorganisms (GCM) 10K type strain sequencing project: providing services to taxonomists for standard genome sequencing and annotation.</title>
        <authorList>
            <consortium name="The Broad Institute Genomics Platform"/>
            <consortium name="The Broad Institute Genome Sequencing Center for Infectious Disease"/>
            <person name="Wu L."/>
            <person name="Ma J."/>
        </authorList>
    </citation>
    <scope>NUCLEOTIDE SEQUENCE [LARGE SCALE GENOMIC DNA]</scope>
    <source>
        <strain evidence="3">CGMCC 1.12449</strain>
    </source>
</reference>
<organism evidence="2 3">
    <name type="scientific">Sphingorhabdus buctiana</name>
    <dbReference type="NCBI Taxonomy" id="1508805"/>
    <lineage>
        <taxon>Bacteria</taxon>
        <taxon>Pseudomonadati</taxon>
        <taxon>Pseudomonadota</taxon>
        <taxon>Alphaproteobacteria</taxon>
        <taxon>Sphingomonadales</taxon>
        <taxon>Sphingomonadaceae</taxon>
        <taxon>Sphingorhabdus</taxon>
    </lineage>
</organism>
<accession>A0ABW4MDB0</accession>
<dbReference type="Gene3D" id="3.30.10.10">
    <property type="entry name" value="Trypsin Inhibitor V, subunit A"/>
    <property type="match status" value="1"/>
</dbReference>
<keyword evidence="3" id="KW-1185">Reference proteome</keyword>
<dbReference type="RefSeq" id="WP_381512544.1">
    <property type="nucleotide sequence ID" value="NZ_JBHUEL010000004.1"/>
</dbReference>
<name>A0ABW4MDB0_9SPHN</name>
<dbReference type="PANTHER" id="PTHR39600:SF1">
    <property type="entry name" value="PEPTIDASE INHIBITOR I78 FAMILY PROTEIN"/>
    <property type="match status" value="1"/>
</dbReference>
<dbReference type="Proteomes" id="UP001597215">
    <property type="component" value="Unassembled WGS sequence"/>
</dbReference>
<gene>
    <name evidence="2" type="ORF">ACFSAG_06235</name>
</gene>
<dbReference type="Pfam" id="PF11720">
    <property type="entry name" value="Inhibitor_I78"/>
    <property type="match status" value="1"/>
</dbReference>
<feature type="signal peptide" evidence="1">
    <location>
        <begin position="1"/>
        <end position="23"/>
    </location>
</feature>
<dbReference type="PROSITE" id="PS51257">
    <property type="entry name" value="PROKAR_LIPOPROTEIN"/>
    <property type="match status" value="1"/>
</dbReference>
<dbReference type="PANTHER" id="PTHR39600">
    <property type="entry name" value="PEPTIDASE INHIBITOR I78 FAMILY PROTEIN"/>
    <property type="match status" value="1"/>
</dbReference>
<dbReference type="EMBL" id="JBHUEL010000004">
    <property type="protein sequence ID" value="MFD1766438.1"/>
    <property type="molecule type" value="Genomic_DNA"/>
</dbReference>
<evidence type="ECO:0000313" key="2">
    <source>
        <dbReference type="EMBL" id="MFD1766438.1"/>
    </source>
</evidence>
<dbReference type="InterPro" id="IPR021719">
    <property type="entry name" value="Prot_inh_I78"/>
</dbReference>
<evidence type="ECO:0000313" key="3">
    <source>
        <dbReference type="Proteomes" id="UP001597215"/>
    </source>
</evidence>
<sequence length="101" mass="10597">MKKALAGSLLTLALTGCIPSAENADASQTSPEPTGSCDASKLDYAVGKTLTAEFEAKLKSEAKASVVRVAPHDGVITMDYSPARLNIFIDEAKKIIRINCG</sequence>
<keyword evidence="1" id="KW-0732">Signal</keyword>